<dbReference type="OrthoDB" id="6621790at2"/>
<dbReference type="PANTHER" id="PTHR30118:SF6">
    <property type="entry name" value="HTH-TYPE TRANSCRIPTIONAL REGULATOR LEUO"/>
    <property type="match status" value="1"/>
</dbReference>
<dbReference type="GO" id="GO:0003700">
    <property type="term" value="F:DNA-binding transcription factor activity"/>
    <property type="evidence" value="ECO:0007669"/>
    <property type="project" value="InterPro"/>
</dbReference>
<keyword evidence="4" id="KW-0804">Transcription</keyword>
<dbReference type="Pfam" id="PF03466">
    <property type="entry name" value="LysR_substrate"/>
    <property type="match status" value="1"/>
</dbReference>
<evidence type="ECO:0000256" key="1">
    <source>
        <dbReference type="ARBA" id="ARBA00009437"/>
    </source>
</evidence>
<dbReference type="PRINTS" id="PR00039">
    <property type="entry name" value="HTHLYSR"/>
</dbReference>
<dbReference type="AlphaFoldDB" id="A0A3S0MR51"/>
<dbReference type="PANTHER" id="PTHR30118">
    <property type="entry name" value="HTH-TYPE TRANSCRIPTIONAL REGULATOR LEUO-RELATED"/>
    <property type="match status" value="1"/>
</dbReference>
<dbReference type="SUPFAM" id="SSF46785">
    <property type="entry name" value="Winged helix' DNA-binding domain"/>
    <property type="match status" value="1"/>
</dbReference>
<dbReference type="InterPro" id="IPR050389">
    <property type="entry name" value="LysR-type_TF"/>
</dbReference>
<keyword evidence="2" id="KW-0805">Transcription regulation</keyword>
<accession>A0A3S0MR51</accession>
<dbReference type="Pfam" id="PF00126">
    <property type="entry name" value="HTH_1"/>
    <property type="match status" value="1"/>
</dbReference>
<dbReference type="InterPro" id="IPR036390">
    <property type="entry name" value="WH_DNA-bd_sf"/>
</dbReference>
<reference evidence="6 7" key="1">
    <citation type="submission" date="2018-12" db="EMBL/GenBank/DDBJ databases">
        <title>Vibrio sp. isolated from China Sea.</title>
        <authorList>
            <person name="Li Y."/>
        </authorList>
    </citation>
    <scope>NUCLEOTIDE SEQUENCE [LARGE SCALE GENOMIC DNA]</scope>
    <source>
        <strain evidence="6 7">BEI207</strain>
    </source>
</reference>
<dbReference type="InterPro" id="IPR000847">
    <property type="entry name" value="LysR_HTH_N"/>
</dbReference>
<name>A0A3S0MR51_9VIBR</name>
<evidence type="ECO:0000313" key="6">
    <source>
        <dbReference type="EMBL" id="RTZ18090.1"/>
    </source>
</evidence>
<feature type="domain" description="HTH lysR-type" evidence="5">
    <location>
        <begin position="5"/>
        <end position="62"/>
    </location>
</feature>
<evidence type="ECO:0000259" key="5">
    <source>
        <dbReference type="PROSITE" id="PS50931"/>
    </source>
</evidence>
<evidence type="ECO:0000256" key="2">
    <source>
        <dbReference type="ARBA" id="ARBA00023015"/>
    </source>
</evidence>
<evidence type="ECO:0000313" key="7">
    <source>
        <dbReference type="Proteomes" id="UP000268973"/>
    </source>
</evidence>
<dbReference type="SUPFAM" id="SSF53850">
    <property type="entry name" value="Periplasmic binding protein-like II"/>
    <property type="match status" value="1"/>
</dbReference>
<sequence length="297" mass="33691">MLKNLDLNLLKVFISVYRHGSITLAAEEMGLTQPGVSGLLKRLQSQVGSPLFVRSGRGIAPTHHAQELIRQVEPALIQISNALENLDGFSTEQHRKFVVYTSEPVMLMLVPKIEADTTLGNVTIELQSTHSNEEQLLHGLNQHQADLAIEFAEHSTKAYFTEPLFEDNICVIARKGHPRISSKIDKAQFYNEKHITLKLRREDAYLADYFTEENLSERKVAAECTSLVSQMSMVSTCDCIATMTRSIAKLFADKLDIQVIDSPFTDIPIRYRLMAHNRDRNSPSNIWLRDKLKSYFD</sequence>
<comment type="caution">
    <text evidence="6">The sequence shown here is derived from an EMBL/GenBank/DDBJ whole genome shotgun (WGS) entry which is preliminary data.</text>
</comment>
<keyword evidence="7" id="KW-1185">Reference proteome</keyword>
<proteinExistence type="inferred from homology"/>
<dbReference type="RefSeq" id="WP_126572837.1">
    <property type="nucleotide sequence ID" value="NZ_RXZH01000001.1"/>
</dbReference>
<gene>
    <name evidence="6" type="ORF">EJ063_04695</name>
</gene>
<dbReference type="InterPro" id="IPR036388">
    <property type="entry name" value="WH-like_DNA-bd_sf"/>
</dbReference>
<dbReference type="CDD" id="cd08466">
    <property type="entry name" value="PBP2_LeuO"/>
    <property type="match status" value="1"/>
</dbReference>
<dbReference type="GO" id="GO:0003677">
    <property type="term" value="F:DNA binding"/>
    <property type="evidence" value="ECO:0007669"/>
    <property type="project" value="UniProtKB-KW"/>
</dbReference>
<protein>
    <submittedName>
        <fullName evidence="6">LysR family transcriptional regulator</fullName>
    </submittedName>
</protein>
<evidence type="ECO:0000256" key="3">
    <source>
        <dbReference type="ARBA" id="ARBA00023125"/>
    </source>
</evidence>
<dbReference type="InterPro" id="IPR005119">
    <property type="entry name" value="LysR_subst-bd"/>
</dbReference>
<dbReference type="Gene3D" id="1.10.10.10">
    <property type="entry name" value="Winged helix-like DNA-binding domain superfamily/Winged helix DNA-binding domain"/>
    <property type="match status" value="1"/>
</dbReference>
<dbReference type="EMBL" id="RXZH01000001">
    <property type="protein sequence ID" value="RTZ18090.1"/>
    <property type="molecule type" value="Genomic_DNA"/>
</dbReference>
<evidence type="ECO:0000256" key="4">
    <source>
        <dbReference type="ARBA" id="ARBA00023163"/>
    </source>
</evidence>
<dbReference type="Gene3D" id="3.40.190.10">
    <property type="entry name" value="Periplasmic binding protein-like II"/>
    <property type="match status" value="2"/>
</dbReference>
<dbReference type="Proteomes" id="UP000268973">
    <property type="component" value="Unassembled WGS sequence"/>
</dbReference>
<comment type="similarity">
    <text evidence="1">Belongs to the LysR transcriptional regulatory family.</text>
</comment>
<keyword evidence="3" id="KW-0238">DNA-binding</keyword>
<dbReference type="PROSITE" id="PS50931">
    <property type="entry name" value="HTH_LYSR"/>
    <property type="match status" value="1"/>
</dbReference>
<organism evidence="6 7">
    <name type="scientific">Vibrio aquaticus</name>
    <dbReference type="NCBI Taxonomy" id="2496559"/>
    <lineage>
        <taxon>Bacteria</taxon>
        <taxon>Pseudomonadati</taxon>
        <taxon>Pseudomonadota</taxon>
        <taxon>Gammaproteobacteria</taxon>
        <taxon>Vibrionales</taxon>
        <taxon>Vibrionaceae</taxon>
        <taxon>Vibrio</taxon>
    </lineage>
</organism>